<dbReference type="EMBL" id="BOON01000004">
    <property type="protein sequence ID" value="GII20893.1"/>
    <property type="molecule type" value="Genomic_DNA"/>
</dbReference>
<dbReference type="Pfam" id="PF04434">
    <property type="entry name" value="SWIM"/>
    <property type="match status" value="1"/>
</dbReference>
<evidence type="ECO:0000313" key="3">
    <source>
        <dbReference type="EMBL" id="GII20893.1"/>
    </source>
</evidence>
<keyword evidence="1" id="KW-0479">Metal-binding</keyword>
<accession>A0A8J3T618</accession>
<keyword evidence="1" id="KW-0863">Zinc-finger</keyword>
<dbReference type="PANTHER" id="PTHR38133">
    <property type="entry name" value="SLR1429 PROTEIN"/>
    <property type="match status" value="1"/>
</dbReference>
<reference evidence="3" key="1">
    <citation type="submission" date="2021-01" db="EMBL/GenBank/DDBJ databases">
        <title>Whole genome shotgun sequence of Planosporangium mesophilum NBRC 109066.</title>
        <authorList>
            <person name="Komaki H."/>
            <person name="Tamura T."/>
        </authorList>
    </citation>
    <scope>NUCLEOTIDE SEQUENCE</scope>
    <source>
        <strain evidence="3">NBRC 109066</strain>
    </source>
</reference>
<gene>
    <name evidence="3" type="ORF">Pme01_04900</name>
</gene>
<dbReference type="GO" id="GO:0008270">
    <property type="term" value="F:zinc ion binding"/>
    <property type="evidence" value="ECO:0007669"/>
    <property type="project" value="UniProtKB-KW"/>
</dbReference>
<feature type="domain" description="SWIM-type" evidence="2">
    <location>
        <begin position="133"/>
        <end position="164"/>
    </location>
</feature>
<evidence type="ECO:0000313" key="4">
    <source>
        <dbReference type="Proteomes" id="UP000599074"/>
    </source>
</evidence>
<dbReference type="Proteomes" id="UP000599074">
    <property type="component" value="Unassembled WGS sequence"/>
</dbReference>
<dbReference type="AlphaFoldDB" id="A0A8J3T618"/>
<evidence type="ECO:0000256" key="1">
    <source>
        <dbReference type="PROSITE-ProRule" id="PRU00325"/>
    </source>
</evidence>
<name>A0A8J3T618_9ACTN</name>
<dbReference type="RefSeq" id="WP_168112864.1">
    <property type="nucleotide sequence ID" value="NZ_BOON01000004.1"/>
</dbReference>
<dbReference type="PROSITE" id="PS50966">
    <property type="entry name" value="ZF_SWIM"/>
    <property type="match status" value="1"/>
</dbReference>
<dbReference type="PANTHER" id="PTHR38133:SF1">
    <property type="entry name" value="SLR1429 PROTEIN"/>
    <property type="match status" value="1"/>
</dbReference>
<protein>
    <recommendedName>
        <fullName evidence="2">SWIM-type domain-containing protein</fullName>
    </recommendedName>
</protein>
<proteinExistence type="predicted"/>
<evidence type="ECO:0000259" key="2">
    <source>
        <dbReference type="PROSITE" id="PS50966"/>
    </source>
</evidence>
<dbReference type="InterPro" id="IPR007527">
    <property type="entry name" value="Znf_SWIM"/>
</dbReference>
<keyword evidence="4" id="KW-1185">Reference proteome</keyword>
<comment type="caution">
    <text evidence="3">The sequence shown here is derived from an EMBL/GenBank/DDBJ whole genome shotgun (WGS) entry which is preliminary data.</text>
</comment>
<organism evidence="3 4">
    <name type="scientific">Planosporangium mesophilum</name>
    <dbReference type="NCBI Taxonomy" id="689768"/>
    <lineage>
        <taxon>Bacteria</taxon>
        <taxon>Bacillati</taxon>
        <taxon>Actinomycetota</taxon>
        <taxon>Actinomycetes</taxon>
        <taxon>Micromonosporales</taxon>
        <taxon>Micromonosporaceae</taxon>
        <taxon>Planosporangium</taxon>
    </lineage>
</organism>
<sequence>MNFSEFGKPRKVEGGIKARSGRGAIGESWWSKRFLAVLESFALGTRLTRGRAYARAGQVLSLTVTPGVVTASVQGSRPKPYAVTVGLAPFDDAVWERVEEALASQALFGAQLLAGEMPAEIEEVFATAGAPLFPASMADLSLTCSCPDWSVPCKHLAATFYLLAEAFDADPFQILYWRGRDRDTVLSRLRALRTGADEAALFTPAPPVPIGAGPALAELATPPLEQTLDRYWVSPVPLPQRPPTLDVEPDLLLRQLPPPGPELGGPGLTDRLRGIYRWFGDSP</sequence>
<keyword evidence="1" id="KW-0862">Zinc</keyword>